<protein>
    <submittedName>
        <fullName evidence="1">Uncharacterized protein</fullName>
    </submittedName>
</protein>
<gene>
    <name evidence="1" type="ORF">EVA_15529</name>
</gene>
<reference evidence="1" key="1">
    <citation type="journal article" date="2012" name="PLoS ONE">
        <title>Gene sets for utilization of primary and secondary nutrition supplies in the distal gut of endangered iberian lynx.</title>
        <authorList>
            <person name="Alcaide M."/>
            <person name="Messina E."/>
            <person name="Richter M."/>
            <person name="Bargiela R."/>
            <person name="Peplies J."/>
            <person name="Huws S.A."/>
            <person name="Newbold C.J."/>
            <person name="Golyshin P.N."/>
            <person name="Simon M.A."/>
            <person name="Lopez G."/>
            <person name="Yakimov M.M."/>
            <person name="Ferrer M."/>
        </authorList>
    </citation>
    <scope>NUCLEOTIDE SEQUENCE</scope>
</reference>
<name>J9GA99_9ZZZZ</name>
<comment type="caution">
    <text evidence="1">The sequence shown here is derived from an EMBL/GenBank/DDBJ whole genome shotgun (WGS) entry which is preliminary data.</text>
</comment>
<dbReference type="AlphaFoldDB" id="J9GA99"/>
<accession>J9GA99</accession>
<evidence type="ECO:0000313" key="1">
    <source>
        <dbReference type="EMBL" id="EJW96364.1"/>
    </source>
</evidence>
<organism evidence="1">
    <name type="scientific">gut metagenome</name>
    <dbReference type="NCBI Taxonomy" id="749906"/>
    <lineage>
        <taxon>unclassified sequences</taxon>
        <taxon>metagenomes</taxon>
        <taxon>organismal metagenomes</taxon>
    </lineage>
</organism>
<dbReference type="EMBL" id="AMCI01005320">
    <property type="protein sequence ID" value="EJW96364.1"/>
    <property type="molecule type" value="Genomic_DNA"/>
</dbReference>
<sequence length="59" mass="6940">MSIAQIEIYRESFEKMNPSISIVLECKFKPFIVALFDVLARVFQDLLLLDIKRFIANFD</sequence>
<proteinExistence type="predicted"/>